<feature type="transmembrane region" description="Helical" evidence="1">
    <location>
        <begin position="152"/>
        <end position="175"/>
    </location>
</feature>
<organism evidence="2 3">
    <name type="scientific">Nonlabens dokdonensis</name>
    <dbReference type="NCBI Taxonomy" id="328515"/>
    <lineage>
        <taxon>Bacteria</taxon>
        <taxon>Pseudomonadati</taxon>
        <taxon>Bacteroidota</taxon>
        <taxon>Flavobacteriia</taxon>
        <taxon>Flavobacteriales</taxon>
        <taxon>Flavobacteriaceae</taxon>
        <taxon>Nonlabens</taxon>
    </lineage>
</organism>
<keyword evidence="3" id="KW-1185">Reference proteome</keyword>
<comment type="caution">
    <text evidence="2">The sequence shown here is derived from an EMBL/GenBank/DDBJ whole genome shotgun (WGS) entry which is preliminary data.</text>
</comment>
<reference evidence="2 3" key="1">
    <citation type="submission" date="2018-06" db="EMBL/GenBank/DDBJ databases">
        <title>Genomic Encyclopedia of Archaeal and Bacterial Type Strains, Phase II (KMG-II): from individual species to whole genera.</title>
        <authorList>
            <person name="Goeker M."/>
        </authorList>
    </citation>
    <scope>NUCLEOTIDE SEQUENCE [LARGE SCALE GENOMIC DNA]</scope>
    <source>
        <strain evidence="2 3">DSM 17205</strain>
    </source>
</reference>
<keyword evidence="1" id="KW-1133">Transmembrane helix</keyword>
<dbReference type="Proteomes" id="UP000248584">
    <property type="component" value="Unassembled WGS sequence"/>
</dbReference>
<feature type="transmembrane region" description="Helical" evidence="1">
    <location>
        <begin position="67"/>
        <end position="89"/>
    </location>
</feature>
<accession>A0ABX5Q1Z4</accession>
<evidence type="ECO:0000313" key="3">
    <source>
        <dbReference type="Proteomes" id="UP000248584"/>
    </source>
</evidence>
<sequence length="334" mass="39173">MFFTSILNKAHFTDQLNIMLVVVAAILAYLFPLELFILSYTLLGPLHYVTEINWLHEKSYFFTKKKTIWLTIGVTASLILFVPKLFLYYENSDTTLSAIMIFINEWSNSVIFITLMLAVAYQFVSSRISWAIIVIFSIIGAIYLKNVEHYKLLVGVFVPTIIHVYLFTMIFMLYGAKKSKSIYGYISVALVILIPAIIINLELTRGAYLFSDTWKELYLENDFHVLPVILSKFLGMTDGTEFYFYESIWLKFMMFISFIYCYHYLNWFSKTTVIKWHNLLNKKKIIAIAVMWITVILLYWFDFGLGLLVSLFLGFIHVILEFPLNMFSLKKLFY</sequence>
<keyword evidence="1" id="KW-0472">Membrane</keyword>
<name>A0ABX5Q1Z4_9FLAO</name>
<keyword evidence="1" id="KW-0812">Transmembrane</keyword>
<feature type="transmembrane region" description="Helical" evidence="1">
    <location>
        <begin position="285"/>
        <end position="301"/>
    </location>
</feature>
<feature type="transmembrane region" description="Helical" evidence="1">
    <location>
        <begin position="95"/>
        <end position="121"/>
    </location>
</feature>
<feature type="transmembrane region" description="Helical" evidence="1">
    <location>
        <begin position="242"/>
        <end position="265"/>
    </location>
</feature>
<feature type="transmembrane region" description="Helical" evidence="1">
    <location>
        <begin position="128"/>
        <end position="146"/>
    </location>
</feature>
<dbReference type="EMBL" id="QKZR01000001">
    <property type="protein sequence ID" value="PZX43971.1"/>
    <property type="molecule type" value="Genomic_DNA"/>
</dbReference>
<evidence type="ECO:0008006" key="4">
    <source>
        <dbReference type="Google" id="ProtNLM"/>
    </source>
</evidence>
<feature type="transmembrane region" description="Helical" evidence="1">
    <location>
        <begin position="307"/>
        <end position="327"/>
    </location>
</feature>
<gene>
    <name evidence="2" type="ORF">LX97_00976</name>
</gene>
<feature type="transmembrane region" description="Helical" evidence="1">
    <location>
        <begin position="12"/>
        <end position="31"/>
    </location>
</feature>
<feature type="transmembrane region" description="Helical" evidence="1">
    <location>
        <begin position="182"/>
        <end position="201"/>
    </location>
</feature>
<evidence type="ECO:0000256" key="1">
    <source>
        <dbReference type="SAM" id="Phobius"/>
    </source>
</evidence>
<evidence type="ECO:0000313" key="2">
    <source>
        <dbReference type="EMBL" id="PZX43971.1"/>
    </source>
</evidence>
<proteinExistence type="predicted"/>
<protein>
    <recommendedName>
        <fullName evidence="4">Beta-carotene 15,15'-monooxygenase</fullName>
    </recommendedName>
</protein>